<evidence type="ECO:0000313" key="2">
    <source>
        <dbReference type="EMBL" id="GGK89822.1"/>
    </source>
</evidence>
<reference evidence="2" key="1">
    <citation type="journal article" date="2014" name="Int. J. Syst. Evol. Microbiol.">
        <title>Complete genome sequence of Corynebacterium casei LMG S-19264T (=DSM 44701T), isolated from a smear-ripened cheese.</title>
        <authorList>
            <consortium name="US DOE Joint Genome Institute (JGI-PGF)"/>
            <person name="Walter F."/>
            <person name="Albersmeier A."/>
            <person name="Kalinowski J."/>
            <person name="Ruckert C."/>
        </authorList>
    </citation>
    <scope>NUCLEOTIDE SEQUENCE</scope>
    <source>
        <strain evidence="2">JCM 3093</strain>
    </source>
</reference>
<dbReference type="AlphaFoldDB" id="A0AA37BLV5"/>
<dbReference type="RefSeq" id="WP_377300159.1">
    <property type="nucleotide sequence ID" value="NZ_JBHSVA010000001.1"/>
</dbReference>
<proteinExistence type="predicted"/>
<feature type="region of interest" description="Disordered" evidence="1">
    <location>
        <begin position="1"/>
        <end position="54"/>
    </location>
</feature>
<sequence>MGMACRLPAAPGAKTSGHPAGVPAGYPLIEKTRGAGETAGTDGPVPPPVTARAGGDRHVIGLVSSSGNIGMPLELDG</sequence>
<dbReference type="EMBL" id="BMQD01000022">
    <property type="protein sequence ID" value="GGK89822.1"/>
    <property type="molecule type" value="Genomic_DNA"/>
</dbReference>
<gene>
    <name evidence="2" type="ORF">GCM10010126_56650</name>
</gene>
<protein>
    <submittedName>
        <fullName evidence="2">Uncharacterized protein</fullName>
    </submittedName>
</protein>
<name>A0AA37BLV5_9ACTN</name>
<reference evidence="2" key="2">
    <citation type="submission" date="2022-09" db="EMBL/GenBank/DDBJ databases">
        <authorList>
            <person name="Sun Q."/>
            <person name="Ohkuma M."/>
        </authorList>
    </citation>
    <scope>NUCLEOTIDE SEQUENCE</scope>
    <source>
        <strain evidence="2">JCM 3093</strain>
    </source>
</reference>
<comment type="caution">
    <text evidence="2">The sequence shown here is derived from an EMBL/GenBank/DDBJ whole genome shotgun (WGS) entry which is preliminary data.</text>
</comment>
<evidence type="ECO:0000313" key="3">
    <source>
        <dbReference type="Proteomes" id="UP000627984"/>
    </source>
</evidence>
<accession>A0AA37BLV5</accession>
<evidence type="ECO:0000256" key="1">
    <source>
        <dbReference type="SAM" id="MobiDB-lite"/>
    </source>
</evidence>
<dbReference type="Proteomes" id="UP000627984">
    <property type="component" value="Unassembled WGS sequence"/>
</dbReference>
<organism evidence="2 3">
    <name type="scientific">Planomonospora parontospora</name>
    <dbReference type="NCBI Taxonomy" id="58119"/>
    <lineage>
        <taxon>Bacteria</taxon>
        <taxon>Bacillati</taxon>
        <taxon>Actinomycetota</taxon>
        <taxon>Actinomycetes</taxon>
        <taxon>Streptosporangiales</taxon>
        <taxon>Streptosporangiaceae</taxon>
        <taxon>Planomonospora</taxon>
    </lineage>
</organism>